<proteinExistence type="predicted"/>
<protein>
    <submittedName>
        <fullName evidence="1">Uncharacterized protein</fullName>
    </submittedName>
</protein>
<comment type="caution">
    <text evidence="1">The sequence shown here is derived from an EMBL/GenBank/DDBJ whole genome shotgun (WGS) entry which is preliminary data.</text>
</comment>
<reference evidence="1" key="1">
    <citation type="journal article" date="2015" name="Nature">
        <title>Complex archaea that bridge the gap between prokaryotes and eukaryotes.</title>
        <authorList>
            <person name="Spang A."/>
            <person name="Saw J.H."/>
            <person name="Jorgensen S.L."/>
            <person name="Zaremba-Niedzwiedzka K."/>
            <person name="Martijn J."/>
            <person name="Lind A.E."/>
            <person name="van Eijk R."/>
            <person name="Schleper C."/>
            <person name="Guy L."/>
            <person name="Ettema T.J."/>
        </authorList>
    </citation>
    <scope>NUCLEOTIDE SEQUENCE</scope>
</reference>
<organism evidence="1">
    <name type="scientific">marine sediment metagenome</name>
    <dbReference type="NCBI Taxonomy" id="412755"/>
    <lineage>
        <taxon>unclassified sequences</taxon>
        <taxon>metagenomes</taxon>
        <taxon>ecological metagenomes</taxon>
    </lineage>
</organism>
<accession>A0A0F9CDZ4</accession>
<sequence>MTIASIKAAILKGAQQRNHEVVDRVFIQRDKGRSTNSMFNPHYLGFDYFCDCFCLYCELNRLREDADFTFPKDHEFYSNSLKSKLDWAICDAILTLNINTECEHIGKKRYNRILEKSKEMRAILRPTEDCILHYSDEYSAWRYVPNSYPGSYANTYADTSTSTNFGGWFSDY</sequence>
<gene>
    <name evidence="1" type="ORF">LCGC14_2621500</name>
</gene>
<evidence type="ECO:0000313" key="1">
    <source>
        <dbReference type="EMBL" id="KKL03901.1"/>
    </source>
</evidence>
<dbReference type="AlphaFoldDB" id="A0A0F9CDZ4"/>
<name>A0A0F9CDZ4_9ZZZZ</name>
<dbReference type="EMBL" id="LAZR01044744">
    <property type="protein sequence ID" value="KKL03901.1"/>
    <property type="molecule type" value="Genomic_DNA"/>
</dbReference>